<keyword evidence="12" id="KW-1185">Reference proteome</keyword>
<dbReference type="SUPFAM" id="SSF52218">
    <property type="entry name" value="Flavoproteins"/>
    <property type="match status" value="1"/>
</dbReference>
<feature type="region of interest" description="Disordered" evidence="8">
    <location>
        <begin position="574"/>
        <end position="635"/>
    </location>
</feature>
<keyword evidence="3" id="KW-0285">Flavoprotein</keyword>
<dbReference type="Gene3D" id="3.40.50.360">
    <property type="match status" value="1"/>
</dbReference>
<dbReference type="InterPro" id="IPR029039">
    <property type="entry name" value="Flavoprotein-like_sf"/>
</dbReference>
<dbReference type="InterPro" id="IPR017927">
    <property type="entry name" value="FAD-bd_FR_type"/>
</dbReference>
<dbReference type="Gene3D" id="1.20.990.10">
    <property type="entry name" value="NADPH-cytochrome p450 Reductase, Chain A, domain 3"/>
    <property type="match status" value="1"/>
</dbReference>
<dbReference type="InterPro" id="IPR039261">
    <property type="entry name" value="FNR_nucleotide-bd"/>
</dbReference>
<accession>A0A836CAI2</accession>
<evidence type="ECO:0000313" key="11">
    <source>
        <dbReference type="EMBL" id="KAG5178302.1"/>
    </source>
</evidence>
<feature type="region of interest" description="Disordered" evidence="8">
    <location>
        <begin position="325"/>
        <end position="359"/>
    </location>
</feature>
<evidence type="ECO:0000256" key="1">
    <source>
        <dbReference type="ARBA" id="ARBA00001917"/>
    </source>
</evidence>
<comment type="cofactor">
    <cofactor evidence="1">
        <name>FMN</name>
        <dbReference type="ChEBI" id="CHEBI:58210"/>
    </cofactor>
</comment>
<protein>
    <recommendedName>
        <fullName evidence="13">NADPH-dependent diflavin oxidoreductase 1</fullName>
    </recommendedName>
</protein>
<dbReference type="InterPro" id="IPR001709">
    <property type="entry name" value="Flavoprot_Pyr_Nucl_cyt_Rdtase"/>
</dbReference>
<gene>
    <name evidence="11" type="ORF">JKP88DRAFT_330120</name>
</gene>
<keyword evidence="4" id="KW-0288">FMN</keyword>
<keyword evidence="5" id="KW-0274">FAD</keyword>
<sequence length="756" mass="79075">MAAEVSEAAAPWLPILYGSQTGTAQEVAEYLEGMVRRRGFRPWLGSLDAFPLEALPLTGLAVFVIATTGDGEPPDNMKKAWKFLLRRALPGDSLAGMKFAMLGLGDTTYEKYCAAARRLGARLGQLGATPLISAGYADEQAAGGIWQEVDTWTQALCQALLPLSPMAQLAATDDDMDEPPYIDDTPVLEPPLYTVEVLPPSTSVPAEQQGLANFYAPLAPPDAYLTDAEAAAAATAAARADRPPPPPQRMPFRATLRVNARLTSAAHAQDVRHLELDVSGMGRARGGCGGYSAGDVAVVHPQNAPAGVAAFAKVAGLDLDATLRIARAPPPPPRSAAGAALSPSAGASEDGALRQDAAAVAAEPSPLDALLGGSSGGGGGGAAAAALDLPSVCTVRELLTRYLDILGAPRRAFFDKASLFARDEEEEEKLLDLGSTAGADLLHEYAVRERRTHAEVLQDFPSCRPPLARLLEMIPRLRPRAFSIASSSLAHPGQVHLCVAVVSYKTRYKREKAGVCSTWLAALKPGDTVPLWLRPGTFRLPRDPHTPVILIGPGTGIAPMRSILQQRQFERAAAAAAHDGSGSSSGAAAATGTNGGSAAHTAATEQAAAGQNGSAASTATDNNDDDASPSSEPPDTLYFGCRHKAHDFHYAAELCAAAAARRLRLRTAFSRDAPRPGGGKWYVQHRIAEGAAAVARAVLARGAHVYVSGSAQSMPRDVRAAVAAALVSAGGLSNEEAERYLKAMEREGRYAVEAWS</sequence>
<dbReference type="Pfam" id="PF00667">
    <property type="entry name" value="FAD_binding_1"/>
    <property type="match status" value="1"/>
</dbReference>
<feature type="compositionally biased region" description="Low complexity" evidence="8">
    <location>
        <begin position="574"/>
        <end position="621"/>
    </location>
</feature>
<dbReference type="PANTHER" id="PTHR19384:SF10">
    <property type="entry name" value="NADPH-DEPENDENT DIFLAVIN OXIDOREDUCTASE 1"/>
    <property type="match status" value="1"/>
</dbReference>
<dbReference type="PRINTS" id="PR00371">
    <property type="entry name" value="FPNCR"/>
</dbReference>
<name>A0A836CAI2_9STRA</name>
<evidence type="ECO:0000256" key="7">
    <source>
        <dbReference type="ARBA" id="ARBA00023002"/>
    </source>
</evidence>
<comment type="caution">
    <text evidence="11">The sequence shown here is derived from an EMBL/GenBank/DDBJ whole genome shotgun (WGS) entry which is preliminary data.</text>
</comment>
<dbReference type="AlphaFoldDB" id="A0A836CAI2"/>
<dbReference type="Pfam" id="PF00258">
    <property type="entry name" value="Flavodoxin_1"/>
    <property type="match status" value="1"/>
</dbReference>
<organism evidence="11 12">
    <name type="scientific">Tribonema minus</name>
    <dbReference type="NCBI Taxonomy" id="303371"/>
    <lineage>
        <taxon>Eukaryota</taxon>
        <taxon>Sar</taxon>
        <taxon>Stramenopiles</taxon>
        <taxon>Ochrophyta</taxon>
        <taxon>PX clade</taxon>
        <taxon>Xanthophyceae</taxon>
        <taxon>Tribonematales</taxon>
        <taxon>Tribonemataceae</taxon>
        <taxon>Tribonema</taxon>
    </lineage>
</organism>
<keyword evidence="7" id="KW-0560">Oxidoreductase</keyword>
<dbReference type="OrthoDB" id="1856718at2759"/>
<dbReference type="GO" id="GO:0050660">
    <property type="term" value="F:flavin adenine dinucleotide binding"/>
    <property type="evidence" value="ECO:0007669"/>
    <property type="project" value="TreeGrafter"/>
</dbReference>
<dbReference type="InterPro" id="IPR023173">
    <property type="entry name" value="NADPH_Cyt_P450_Rdtase_alpha"/>
</dbReference>
<evidence type="ECO:0000256" key="5">
    <source>
        <dbReference type="ARBA" id="ARBA00022827"/>
    </source>
</evidence>
<keyword evidence="6" id="KW-0521">NADP</keyword>
<dbReference type="PROSITE" id="PS51384">
    <property type="entry name" value="FAD_FR"/>
    <property type="match status" value="1"/>
</dbReference>
<evidence type="ECO:0000259" key="9">
    <source>
        <dbReference type="PROSITE" id="PS50902"/>
    </source>
</evidence>
<feature type="compositionally biased region" description="Low complexity" evidence="8">
    <location>
        <begin position="335"/>
        <end position="348"/>
    </location>
</feature>
<dbReference type="EMBL" id="JAFCMP010000516">
    <property type="protein sequence ID" value="KAG5178302.1"/>
    <property type="molecule type" value="Genomic_DNA"/>
</dbReference>
<dbReference type="GO" id="GO:0016491">
    <property type="term" value="F:oxidoreductase activity"/>
    <property type="evidence" value="ECO:0007669"/>
    <property type="project" value="UniProtKB-KW"/>
</dbReference>
<dbReference type="InterPro" id="IPR001433">
    <property type="entry name" value="OxRdtase_FAD/NAD-bd"/>
</dbReference>
<evidence type="ECO:0008006" key="13">
    <source>
        <dbReference type="Google" id="ProtNLM"/>
    </source>
</evidence>
<evidence type="ECO:0000256" key="4">
    <source>
        <dbReference type="ARBA" id="ARBA00022643"/>
    </source>
</evidence>
<evidence type="ECO:0000256" key="8">
    <source>
        <dbReference type="SAM" id="MobiDB-lite"/>
    </source>
</evidence>
<dbReference type="InterPro" id="IPR001094">
    <property type="entry name" value="Flavdoxin-like"/>
</dbReference>
<evidence type="ECO:0000313" key="12">
    <source>
        <dbReference type="Proteomes" id="UP000664859"/>
    </source>
</evidence>
<evidence type="ECO:0000256" key="2">
    <source>
        <dbReference type="ARBA" id="ARBA00001974"/>
    </source>
</evidence>
<dbReference type="Proteomes" id="UP000664859">
    <property type="component" value="Unassembled WGS sequence"/>
</dbReference>
<dbReference type="InterPro" id="IPR003097">
    <property type="entry name" value="CysJ-like_FAD-binding"/>
</dbReference>
<dbReference type="InterPro" id="IPR008254">
    <property type="entry name" value="Flavodoxin/NO_synth"/>
</dbReference>
<dbReference type="GO" id="GO:0005829">
    <property type="term" value="C:cytosol"/>
    <property type="evidence" value="ECO:0007669"/>
    <property type="project" value="TreeGrafter"/>
</dbReference>
<dbReference type="SUPFAM" id="SSF52343">
    <property type="entry name" value="Ferredoxin reductase-like, C-terminal NADP-linked domain"/>
    <property type="match status" value="1"/>
</dbReference>
<evidence type="ECO:0000256" key="3">
    <source>
        <dbReference type="ARBA" id="ARBA00022630"/>
    </source>
</evidence>
<comment type="cofactor">
    <cofactor evidence="2">
        <name>FAD</name>
        <dbReference type="ChEBI" id="CHEBI:57692"/>
    </cofactor>
</comment>
<dbReference type="Gene3D" id="2.40.30.10">
    <property type="entry name" value="Translation factors"/>
    <property type="match status" value="1"/>
</dbReference>
<evidence type="ECO:0000259" key="10">
    <source>
        <dbReference type="PROSITE" id="PS51384"/>
    </source>
</evidence>
<dbReference type="PRINTS" id="PR00369">
    <property type="entry name" value="FLAVODOXIN"/>
</dbReference>
<reference evidence="11" key="1">
    <citation type="submission" date="2021-02" db="EMBL/GenBank/DDBJ databases">
        <title>First Annotated Genome of the Yellow-green Alga Tribonema minus.</title>
        <authorList>
            <person name="Mahan K.M."/>
        </authorList>
    </citation>
    <scope>NUCLEOTIDE SEQUENCE</scope>
    <source>
        <strain evidence="11">UTEX B ZZ1240</strain>
    </source>
</reference>
<proteinExistence type="predicted"/>
<dbReference type="PANTHER" id="PTHR19384">
    <property type="entry name" value="NITRIC OXIDE SYNTHASE-RELATED"/>
    <property type="match status" value="1"/>
</dbReference>
<feature type="domain" description="Flavodoxin-like" evidence="9">
    <location>
        <begin position="13"/>
        <end position="157"/>
    </location>
</feature>
<dbReference type="InterPro" id="IPR017938">
    <property type="entry name" value="Riboflavin_synthase-like_b-brl"/>
</dbReference>
<dbReference type="Pfam" id="PF00175">
    <property type="entry name" value="NAD_binding_1"/>
    <property type="match status" value="1"/>
</dbReference>
<dbReference type="Gene3D" id="3.40.50.80">
    <property type="entry name" value="Nucleotide-binding domain of ferredoxin-NADP reductase (FNR) module"/>
    <property type="match status" value="1"/>
</dbReference>
<dbReference type="GO" id="GO:0010181">
    <property type="term" value="F:FMN binding"/>
    <property type="evidence" value="ECO:0007669"/>
    <property type="project" value="InterPro"/>
</dbReference>
<evidence type="ECO:0000256" key="6">
    <source>
        <dbReference type="ARBA" id="ARBA00022857"/>
    </source>
</evidence>
<dbReference type="PROSITE" id="PS50902">
    <property type="entry name" value="FLAVODOXIN_LIKE"/>
    <property type="match status" value="1"/>
</dbReference>
<feature type="domain" description="FAD-binding FR-type" evidence="10">
    <location>
        <begin position="249"/>
        <end position="541"/>
    </location>
</feature>
<dbReference type="SUPFAM" id="SSF63380">
    <property type="entry name" value="Riboflavin synthase domain-like"/>
    <property type="match status" value="1"/>
</dbReference>